<dbReference type="SMART" id="SM00052">
    <property type="entry name" value="EAL"/>
    <property type="match status" value="1"/>
</dbReference>
<proteinExistence type="predicted"/>
<dbReference type="SUPFAM" id="SSF141868">
    <property type="entry name" value="EAL domain-like"/>
    <property type="match status" value="1"/>
</dbReference>
<dbReference type="Proteomes" id="UP001222118">
    <property type="component" value="Chromosome"/>
</dbReference>
<dbReference type="InterPro" id="IPR001633">
    <property type="entry name" value="EAL_dom"/>
</dbReference>
<dbReference type="InterPro" id="IPR035919">
    <property type="entry name" value="EAL_sf"/>
</dbReference>
<dbReference type="SMART" id="SM00267">
    <property type="entry name" value="GGDEF"/>
    <property type="match status" value="1"/>
</dbReference>
<dbReference type="PANTHER" id="PTHR33121">
    <property type="entry name" value="CYCLIC DI-GMP PHOSPHODIESTERASE PDEF"/>
    <property type="match status" value="1"/>
</dbReference>
<sequence>MPNSYTPLVAPSPEHLGRFDHITHLPSRLQFEDYFSWRRDSAVDQPGTLVLVTLADARHYNEVLRALGMAFAENFVRAGARLLTSVLPPSTPIFHVSVLSFAFTIEQTCLDAHPNIATTIARSFSDAIDVDAIPIKTRVGVGLLPINAVRSAAESLRAALTAAQDSRGTETGISFYNHGSDAAHLRAFRILADLPAAIAQPGQLTLNFQPRIQMQTGQCKGAEALLRWTHPELGPISPAEFIPLVEQTALIAPLTDWVMATAMTTNRALLELGHSLRMSINASPVNLSEPGFDEMLLASCSAHRLEPHHVELEFTEGTLATNANCAIQQLARLRAAGVDVALDDFGSGYSNLSYLDRLPADVLKIDQSFVRPLREPGDDDFLLRQILLLAKGMGFRVCAEGIETRHAYDLLRDLGCDEAQGYYMARPMPEAEFRAWLTAHS</sequence>
<dbReference type="InterPro" id="IPR000160">
    <property type="entry name" value="GGDEF_dom"/>
</dbReference>
<dbReference type="EMBL" id="CP118247">
    <property type="protein sequence ID" value="WDR04487.1"/>
    <property type="molecule type" value="Genomic_DNA"/>
</dbReference>
<dbReference type="InterPro" id="IPR043128">
    <property type="entry name" value="Rev_trsase/Diguanyl_cyclase"/>
</dbReference>
<evidence type="ECO:0000313" key="3">
    <source>
        <dbReference type="Proteomes" id="UP001222118"/>
    </source>
</evidence>
<dbReference type="Gene3D" id="3.30.70.270">
    <property type="match status" value="1"/>
</dbReference>
<protein>
    <submittedName>
        <fullName evidence="2">GGDEF domain-containing phosphodiesterase</fullName>
    </submittedName>
</protein>
<organism evidence="2 3">
    <name type="scientific">Devosia rhodophyticola</name>
    <dbReference type="NCBI Taxonomy" id="3026423"/>
    <lineage>
        <taxon>Bacteria</taxon>
        <taxon>Pseudomonadati</taxon>
        <taxon>Pseudomonadota</taxon>
        <taxon>Alphaproteobacteria</taxon>
        <taxon>Hyphomicrobiales</taxon>
        <taxon>Devosiaceae</taxon>
        <taxon>Devosia</taxon>
    </lineage>
</organism>
<dbReference type="Gene3D" id="3.20.20.450">
    <property type="entry name" value="EAL domain"/>
    <property type="match status" value="1"/>
</dbReference>
<dbReference type="Pfam" id="PF00990">
    <property type="entry name" value="GGDEF"/>
    <property type="match status" value="1"/>
</dbReference>
<evidence type="ECO:0000259" key="1">
    <source>
        <dbReference type="PROSITE" id="PS50883"/>
    </source>
</evidence>
<dbReference type="SUPFAM" id="SSF55073">
    <property type="entry name" value="Nucleotide cyclase"/>
    <property type="match status" value="1"/>
</dbReference>
<feature type="domain" description="EAL" evidence="1">
    <location>
        <begin position="187"/>
        <end position="441"/>
    </location>
</feature>
<accession>A0ABY7YTF3</accession>
<dbReference type="InterPro" id="IPR050706">
    <property type="entry name" value="Cyclic-di-GMP_PDE-like"/>
</dbReference>
<name>A0ABY7YTF3_9HYPH</name>
<dbReference type="Pfam" id="PF00563">
    <property type="entry name" value="EAL"/>
    <property type="match status" value="1"/>
</dbReference>
<dbReference type="CDD" id="cd01948">
    <property type="entry name" value="EAL"/>
    <property type="match status" value="1"/>
</dbReference>
<dbReference type="PROSITE" id="PS50883">
    <property type="entry name" value="EAL"/>
    <property type="match status" value="1"/>
</dbReference>
<dbReference type="RefSeq" id="WP_282210008.1">
    <property type="nucleotide sequence ID" value="NZ_CP118247.1"/>
</dbReference>
<dbReference type="InterPro" id="IPR029787">
    <property type="entry name" value="Nucleotide_cyclase"/>
</dbReference>
<evidence type="ECO:0000313" key="2">
    <source>
        <dbReference type="EMBL" id="WDR04487.1"/>
    </source>
</evidence>
<keyword evidence="3" id="KW-1185">Reference proteome</keyword>
<dbReference type="PANTHER" id="PTHR33121:SF19">
    <property type="entry name" value="CYCLIC DI-GMP PHOSPHODIESTERASE PA2567"/>
    <property type="match status" value="1"/>
</dbReference>
<gene>
    <name evidence="2" type="ORF">PSQ90_09055</name>
</gene>
<reference evidence="2 3" key="1">
    <citation type="submission" date="2023-02" db="EMBL/GenBank/DDBJ databases">
        <title>Devosia chondri sp. nov., isolated from the phycosphere of marine algae.</title>
        <authorList>
            <person name="Kim J.M."/>
            <person name="Lee J.K."/>
            <person name="Choi B.J."/>
            <person name="Bayburt H."/>
            <person name="Jeon C.O."/>
        </authorList>
    </citation>
    <scope>NUCLEOTIDE SEQUENCE [LARGE SCALE GENOMIC DNA]</scope>
    <source>
        <strain evidence="2 3">G2-5</strain>
    </source>
</reference>